<dbReference type="Proteomes" id="UP000600139">
    <property type="component" value="Unassembled WGS sequence"/>
</dbReference>
<evidence type="ECO:0000313" key="2">
    <source>
        <dbReference type="Proteomes" id="UP000600139"/>
    </source>
</evidence>
<keyword evidence="2" id="KW-1185">Reference proteome</keyword>
<dbReference type="AlphaFoldDB" id="A0A934VD01"/>
<evidence type="ECO:0000313" key="1">
    <source>
        <dbReference type="EMBL" id="MBK1817029.1"/>
    </source>
</evidence>
<name>A0A934VD01_9BACT</name>
<dbReference type="EMBL" id="JAENIK010000011">
    <property type="protein sequence ID" value="MBK1817029.1"/>
    <property type="molecule type" value="Genomic_DNA"/>
</dbReference>
<protein>
    <submittedName>
        <fullName evidence="1">Uncharacterized protein</fullName>
    </submittedName>
</protein>
<comment type="caution">
    <text evidence="1">The sequence shown here is derived from an EMBL/GenBank/DDBJ whole genome shotgun (WGS) entry which is preliminary data.</text>
</comment>
<gene>
    <name evidence="1" type="ORF">JIN84_15500</name>
</gene>
<reference evidence="1" key="1">
    <citation type="submission" date="2021-01" db="EMBL/GenBank/DDBJ databases">
        <title>Modified the classification status of verrucomicrobia.</title>
        <authorList>
            <person name="Feng X."/>
        </authorList>
    </citation>
    <scope>NUCLEOTIDE SEQUENCE</scope>
    <source>
        <strain evidence="1">JCM 18052</strain>
    </source>
</reference>
<dbReference type="RefSeq" id="WP_200351951.1">
    <property type="nucleotide sequence ID" value="NZ_BAABHZ010000006.1"/>
</dbReference>
<organism evidence="1 2">
    <name type="scientific">Luteolibacter yonseiensis</name>
    <dbReference type="NCBI Taxonomy" id="1144680"/>
    <lineage>
        <taxon>Bacteria</taxon>
        <taxon>Pseudomonadati</taxon>
        <taxon>Verrucomicrobiota</taxon>
        <taxon>Verrucomicrobiia</taxon>
        <taxon>Verrucomicrobiales</taxon>
        <taxon>Verrucomicrobiaceae</taxon>
        <taxon>Luteolibacter</taxon>
    </lineage>
</organism>
<sequence>MNASLASDPTIPSAHDLFPSSQAFLWLPGFAGEERAYCTYNEFRDTPLSVNQRRFHLLPEQDDNGAPYVPPFPVSRETHICWHTNVRPPYPYHPVPLARSLSPEEFADLGRKVTELAGENPAAYPDPVAVLRNQNKTYILAALAGMGLLSDRTVAFHRVA</sequence>
<proteinExistence type="predicted"/>
<accession>A0A934VD01</accession>